<gene>
    <name evidence="1" type="ORF">Back11_40540</name>
</gene>
<accession>A0A3G9JI67</accession>
<evidence type="ECO:0000313" key="2">
    <source>
        <dbReference type="Proteomes" id="UP000275368"/>
    </source>
</evidence>
<proteinExistence type="predicted"/>
<sequence>MNRGMKVLKPFLLAGTIILLIMGNSNCSLVGAKDGSEKKTDIAMGHMSLNEDESVVNPDTQHNAHPNHGHMDMDMEMELAPVQSEGIQVKWSWASGMPKAGETAKLRMTIMDAEGMPIPVKQLEISHEKKLHLILVSRGLSQFMHVHPVETGEPGVFEVPVTFPAAGDYKLIADFRPVGGNPLWRSEWVEVQGEAMHEPVLLTDKQLERSTGGMNVSLTFAHPPQAGQEDEMTFTFEEKASGAAVTDLEPYLGAVGHVVIVDSEVENYLHVHPLDEHAAGPKATFATVFPTSGQYKIWGQFQRDGHVIVVPFVVNVK</sequence>
<organism evidence="1 2">
    <name type="scientific">Paenibacillus baekrokdamisoli</name>
    <dbReference type="NCBI Taxonomy" id="1712516"/>
    <lineage>
        <taxon>Bacteria</taxon>
        <taxon>Bacillati</taxon>
        <taxon>Bacillota</taxon>
        <taxon>Bacilli</taxon>
        <taxon>Bacillales</taxon>
        <taxon>Paenibacillaceae</taxon>
        <taxon>Paenibacillus</taxon>
    </lineage>
</organism>
<reference evidence="1 2" key="1">
    <citation type="submission" date="2018-11" db="EMBL/GenBank/DDBJ databases">
        <title>Complete genome sequence of Paenibacillus baekrokdamisoli strain KCTC 33723.</title>
        <authorList>
            <person name="Kang S.W."/>
            <person name="Lee K.C."/>
            <person name="Kim K.K."/>
            <person name="Kim J.S."/>
            <person name="Kim D.S."/>
            <person name="Ko S.H."/>
            <person name="Yang S.H."/>
            <person name="Lee J.S."/>
        </authorList>
    </citation>
    <scope>NUCLEOTIDE SEQUENCE [LARGE SCALE GENOMIC DNA]</scope>
    <source>
        <strain evidence="1 2">KCTC 33723</strain>
    </source>
</reference>
<evidence type="ECO:0008006" key="3">
    <source>
        <dbReference type="Google" id="ProtNLM"/>
    </source>
</evidence>
<dbReference type="AlphaFoldDB" id="A0A3G9JI67"/>
<dbReference type="KEGG" id="pbk:Back11_40540"/>
<name>A0A3G9JI67_9BACL</name>
<dbReference type="Proteomes" id="UP000275368">
    <property type="component" value="Chromosome"/>
</dbReference>
<evidence type="ECO:0000313" key="1">
    <source>
        <dbReference type="EMBL" id="BBH22709.1"/>
    </source>
</evidence>
<dbReference type="EMBL" id="AP019308">
    <property type="protein sequence ID" value="BBH22709.1"/>
    <property type="molecule type" value="Genomic_DNA"/>
</dbReference>
<protein>
    <recommendedName>
        <fullName evidence="3">YtkA-like domain-containing protein</fullName>
    </recommendedName>
</protein>
<keyword evidence="2" id="KW-1185">Reference proteome</keyword>